<dbReference type="EMBL" id="RBTW01000001">
    <property type="protein sequence ID" value="RMU23621.1"/>
    <property type="molecule type" value="Genomic_DNA"/>
</dbReference>
<proteinExistence type="predicted"/>
<keyword evidence="3" id="KW-1185">Reference proteome</keyword>
<evidence type="ECO:0008006" key="5">
    <source>
        <dbReference type="Google" id="ProtNLM"/>
    </source>
</evidence>
<dbReference type="Proteomes" id="UP000037943">
    <property type="component" value="Unassembled WGS sequence"/>
</dbReference>
<dbReference type="InterPro" id="IPR027375">
    <property type="entry name" value="DKNYY"/>
</dbReference>
<reference evidence="2 4" key="3">
    <citation type="submission" date="2018-08" db="EMBL/GenBank/DDBJ databases">
        <title>Recombination of ecologically and evolutionarily significant loci maintains genetic cohesion in the Pseudomonas syringae species complex.</title>
        <authorList>
            <person name="Dillon M."/>
            <person name="Thakur S."/>
            <person name="Almeida R.N.D."/>
            <person name="Weir B.S."/>
            <person name="Guttman D.S."/>
        </authorList>
    </citation>
    <scope>NUCLEOTIDE SEQUENCE [LARGE SCALE GENOMIC DNA]</scope>
    <source>
        <strain evidence="2 4">ICMP 3402</strain>
    </source>
</reference>
<reference evidence="1 3" key="1">
    <citation type="submission" date="2015-07" db="EMBL/GenBank/DDBJ databases">
        <authorList>
            <person name="O'Brien H.E."/>
            <person name="Thakur S."/>
            <person name="Gong Y."/>
            <person name="Wang P.W."/>
            <person name="Guttman D.S."/>
        </authorList>
    </citation>
    <scope>NUCLEOTIDE SEQUENCE [LARGE SCALE GENOMIC DNA]</scope>
    <source>
        <strain evidence="1 3">107</strain>
    </source>
</reference>
<organism evidence="2 4">
    <name type="scientific">Pseudomonas amygdali pv. lachrymans</name>
    <name type="common">Pseudomonas syringae pv. lachrymans</name>
    <dbReference type="NCBI Taxonomy" id="53707"/>
    <lineage>
        <taxon>Bacteria</taxon>
        <taxon>Pseudomonadati</taxon>
        <taxon>Pseudomonadota</taxon>
        <taxon>Gammaproteobacteria</taxon>
        <taxon>Pseudomonadales</taxon>
        <taxon>Pseudomonadaceae</taxon>
        <taxon>Pseudomonas</taxon>
        <taxon>Pseudomonas amygdali</taxon>
    </lineage>
</organism>
<dbReference type="EMBL" id="LGLK01000065">
    <property type="protein sequence ID" value="KPC15147.1"/>
    <property type="molecule type" value="Genomic_DNA"/>
</dbReference>
<evidence type="ECO:0000313" key="3">
    <source>
        <dbReference type="Proteomes" id="UP000037943"/>
    </source>
</evidence>
<gene>
    <name evidence="1" type="ORF">AC499_5744</name>
    <name evidence="2" type="ORF">ALP33_00919</name>
</gene>
<evidence type="ECO:0000313" key="2">
    <source>
        <dbReference type="EMBL" id="RMU23621.1"/>
    </source>
</evidence>
<dbReference type="Proteomes" id="UP000271817">
    <property type="component" value="Unassembled WGS sequence"/>
</dbReference>
<dbReference type="Pfam" id="PF13644">
    <property type="entry name" value="DKNYY"/>
    <property type="match status" value="1"/>
</dbReference>
<accession>A0AB37RD35</accession>
<protein>
    <recommendedName>
        <fullName evidence="5">Lipoprotein</fullName>
    </recommendedName>
</protein>
<dbReference type="AlphaFoldDB" id="A0AB37RD35"/>
<reference evidence="1 3" key="2">
    <citation type="submission" date="2015-10" db="EMBL/GenBank/DDBJ databases">
        <title>Comparative genomics and high-throughput reverse genetic screens identify a new phytobacterial MAMP and an Arabidopsis receptor required for immune elicitation.</title>
        <authorList>
            <person name="Mott G.A."/>
            <person name="Thakur S."/>
            <person name="Wang P.W."/>
            <person name="Desveaux D."/>
            <person name="Guttman D.S."/>
        </authorList>
    </citation>
    <scope>NUCLEOTIDE SEQUENCE [LARGE SCALE GENOMIC DNA]</scope>
    <source>
        <strain evidence="1 3">107</strain>
    </source>
</reference>
<dbReference type="PROSITE" id="PS51257">
    <property type="entry name" value="PROKAR_LIPOPROTEIN"/>
    <property type="match status" value="1"/>
</dbReference>
<name>A0AB37RD35_PSEAV</name>
<evidence type="ECO:0000313" key="1">
    <source>
        <dbReference type="EMBL" id="KPC15147.1"/>
    </source>
</evidence>
<comment type="caution">
    <text evidence="2">The sequence shown here is derived from an EMBL/GenBank/DDBJ whole genome shotgun (WGS) entry which is preliminary data.</text>
</comment>
<evidence type="ECO:0000313" key="4">
    <source>
        <dbReference type="Proteomes" id="UP000271817"/>
    </source>
</evidence>
<sequence>MKLINIAKLTTGAAIACMLTSCSGQRSTEQIKPFVICKERIEGRFNKQGDVEETPGPVGRCSTNLRKISTHYVAKDGKIYWMRQEHSRNTHCISGTGDASALMYNLSPACLFSRPGQYDAIEDRWLKLVTQDSTAFQSLEDTSEPLPYWKKDQYSHYAKDTNHVYYKHAKIEGAKPELFAVFFPFGTDDNWRKYEFSKSEDEVFVGGKPIGKIDLNQFTPLKPVRCPEHGLKTCAYVPDMESFFTAGNWGSGILGKLGNDLIFLREHGADYFQGMASPDMFMFVTSKKIYLYTHGTFYELAAGSPSSTRILVPMDVDYYENNI</sequence>